<dbReference type="RefSeq" id="WP_189984582.1">
    <property type="nucleotide sequence ID" value="NZ_BNBF01000017.1"/>
</dbReference>
<dbReference type="AlphaFoldDB" id="A0A919KE28"/>
<evidence type="ECO:0000313" key="1">
    <source>
        <dbReference type="EMBL" id="GHG61928.1"/>
    </source>
</evidence>
<reference evidence="2" key="1">
    <citation type="journal article" date="2019" name="Int. J. Syst. Evol. Microbiol.">
        <title>The Global Catalogue of Microorganisms (GCM) 10K type strain sequencing project: providing services to taxonomists for standard genome sequencing and annotation.</title>
        <authorList>
            <consortium name="The Broad Institute Genomics Platform"/>
            <consortium name="The Broad Institute Genome Sequencing Center for Infectious Disease"/>
            <person name="Wu L."/>
            <person name="Ma J."/>
        </authorList>
    </citation>
    <scope>NUCLEOTIDE SEQUENCE [LARGE SCALE GENOMIC DNA]</scope>
    <source>
        <strain evidence="2">JCM 4253</strain>
    </source>
</reference>
<protein>
    <submittedName>
        <fullName evidence="1">Uncharacterized protein</fullName>
    </submittedName>
</protein>
<accession>A0A919KE28</accession>
<gene>
    <name evidence="1" type="ORF">GCM10018980_51460</name>
</gene>
<proteinExistence type="predicted"/>
<organism evidence="1 2">
    <name type="scientific">Streptomyces capoamus</name>
    <dbReference type="NCBI Taxonomy" id="68183"/>
    <lineage>
        <taxon>Bacteria</taxon>
        <taxon>Bacillati</taxon>
        <taxon>Actinomycetota</taxon>
        <taxon>Actinomycetes</taxon>
        <taxon>Kitasatosporales</taxon>
        <taxon>Streptomycetaceae</taxon>
        <taxon>Streptomyces</taxon>
    </lineage>
</organism>
<name>A0A919KE28_9ACTN</name>
<dbReference type="EMBL" id="BNBF01000017">
    <property type="protein sequence ID" value="GHG61928.1"/>
    <property type="molecule type" value="Genomic_DNA"/>
</dbReference>
<dbReference type="Proteomes" id="UP000619355">
    <property type="component" value="Unassembled WGS sequence"/>
</dbReference>
<evidence type="ECO:0000313" key="2">
    <source>
        <dbReference type="Proteomes" id="UP000619355"/>
    </source>
</evidence>
<sequence>MGQSTNAMLVYGYHLGGGDSDWLVQDAGEFGELPALDWYNADDEDGDDFITAAEKRLLAQLADFTETDWQVDGYFERERAAKARLGVEFESHCSGDYPMYLLIAKGITAYRGGVKPIDFVALQAEVTQADADAKLRAALDALGLRPTQERAQWLLCSYWG</sequence>
<comment type="caution">
    <text evidence="1">The sequence shown here is derived from an EMBL/GenBank/DDBJ whole genome shotgun (WGS) entry which is preliminary data.</text>
</comment>
<keyword evidence="2" id="KW-1185">Reference proteome</keyword>